<dbReference type="Pfam" id="PF15741">
    <property type="entry name" value="LRIF1"/>
    <property type="match status" value="1"/>
</dbReference>
<evidence type="ECO:0000313" key="2">
    <source>
        <dbReference type="Ensembl" id="ENSPKIP00000023273.1"/>
    </source>
</evidence>
<dbReference type="InterPro" id="IPR026191">
    <property type="entry name" value="LRIF1"/>
</dbReference>
<dbReference type="GO" id="GO:0042974">
    <property type="term" value="F:nuclear retinoic acid receptor binding"/>
    <property type="evidence" value="ECO:0007669"/>
    <property type="project" value="InterPro"/>
</dbReference>
<sequence>VQSSLFSVVLCLMYSCGTGVYYQAMPAVGPDGKNVMKLIPVQRVNGQFVSIQNSSNLPNVCRTADNEPQRVYAQPIHFTPAPVSQSNLPVTLPMHPTVNTRYVLKRPPDINVTLNPLSATGQFQEGVRVSTGAPIRVHVPIVHSKMTQNVVPVASPMLNCGKAITLLNKNQLPVAVKSPVLPSGHYLQIPSNAQVKTLPASALPQAIKRRILTPPVSTHSGAPSTTSNLLTAVYVSPVNTMKLGASVHTPSVSPTPLPVNPLPKTSSQPPPNSLPIPAQTTKVLSKESPGPITPIKWVVQEQSDSAAPCLVPQNSSSMTLEILKTLAQMEKTKNVDQSAATKSSPQKSPSGQNWVRKW</sequence>
<dbReference type="PANTHER" id="PTHR16131:SF2">
    <property type="entry name" value="LIGAND-DEPENDENT NUCLEAR RECEPTOR-INTERACTING FACTOR 1"/>
    <property type="match status" value="1"/>
</dbReference>
<dbReference type="Ensembl" id="ENSPKIT00000003953.1">
    <property type="protein sequence ID" value="ENSPKIP00000023273.1"/>
    <property type="gene ID" value="ENSPKIG00000006964.1"/>
</dbReference>
<feature type="region of interest" description="Disordered" evidence="1">
    <location>
        <begin position="331"/>
        <end position="358"/>
    </location>
</feature>
<feature type="compositionally biased region" description="Polar residues" evidence="1">
    <location>
        <begin position="335"/>
        <end position="358"/>
    </location>
</feature>
<organism evidence="2 3">
    <name type="scientific">Paramormyrops kingsleyae</name>
    <dbReference type="NCBI Taxonomy" id="1676925"/>
    <lineage>
        <taxon>Eukaryota</taxon>
        <taxon>Metazoa</taxon>
        <taxon>Chordata</taxon>
        <taxon>Craniata</taxon>
        <taxon>Vertebrata</taxon>
        <taxon>Euteleostomi</taxon>
        <taxon>Actinopterygii</taxon>
        <taxon>Neopterygii</taxon>
        <taxon>Teleostei</taxon>
        <taxon>Osteoglossocephala</taxon>
        <taxon>Osteoglossomorpha</taxon>
        <taxon>Osteoglossiformes</taxon>
        <taxon>Mormyridae</taxon>
        <taxon>Paramormyrops</taxon>
    </lineage>
</organism>
<reference evidence="2" key="2">
    <citation type="submission" date="2025-09" db="UniProtKB">
        <authorList>
            <consortium name="Ensembl"/>
        </authorList>
    </citation>
    <scope>IDENTIFICATION</scope>
</reference>
<protein>
    <submittedName>
        <fullName evidence="2">Uncharacterized protein</fullName>
    </submittedName>
</protein>
<dbReference type="STRING" id="1676925.ENSPKIP00000023273"/>
<dbReference type="PANTHER" id="PTHR16131">
    <property type="entry name" value="LIGAND-DEPENDENT NUCLEAR RECEPTOR-INTERACTING FACTOR 1"/>
    <property type="match status" value="1"/>
</dbReference>
<dbReference type="AlphaFoldDB" id="A0A3B3RY85"/>
<dbReference type="GO" id="GO:0006355">
    <property type="term" value="P:regulation of DNA-templated transcription"/>
    <property type="evidence" value="ECO:0007669"/>
    <property type="project" value="InterPro"/>
</dbReference>
<dbReference type="Proteomes" id="UP000261540">
    <property type="component" value="Unplaced"/>
</dbReference>
<proteinExistence type="predicted"/>
<evidence type="ECO:0000256" key="1">
    <source>
        <dbReference type="SAM" id="MobiDB-lite"/>
    </source>
</evidence>
<name>A0A3B3RY85_9TELE</name>
<keyword evidence="3" id="KW-1185">Reference proteome</keyword>
<evidence type="ECO:0000313" key="3">
    <source>
        <dbReference type="Proteomes" id="UP000261540"/>
    </source>
</evidence>
<feature type="region of interest" description="Disordered" evidence="1">
    <location>
        <begin position="247"/>
        <end position="289"/>
    </location>
</feature>
<dbReference type="GeneTree" id="ENSGT00390000017353"/>
<reference evidence="2" key="1">
    <citation type="submission" date="2025-08" db="UniProtKB">
        <authorList>
            <consortium name="Ensembl"/>
        </authorList>
    </citation>
    <scope>IDENTIFICATION</scope>
</reference>
<accession>A0A3B3RY85</accession>